<organism evidence="1">
    <name type="scientific">Siphoviridae sp. ctRuT6</name>
    <dbReference type="NCBI Taxonomy" id="2826339"/>
    <lineage>
        <taxon>Viruses</taxon>
        <taxon>Duplodnaviria</taxon>
        <taxon>Heunggongvirae</taxon>
        <taxon>Uroviricota</taxon>
        <taxon>Caudoviricetes</taxon>
    </lineage>
</organism>
<protein>
    <submittedName>
        <fullName evidence="1">Uncharacterized protein</fullName>
    </submittedName>
</protein>
<name>A0A8S5N384_9CAUD</name>
<accession>A0A8S5N384</accession>
<evidence type="ECO:0000313" key="1">
    <source>
        <dbReference type="EMBL" id="DAD88884.1"/>
    </source>
</evidence>
<proteinExistence type="predicted"/>
<sequence>MFDKTIANRYILSILFTGTLSRTHVVFKTMLDSINVIIIYSFKL</sequence>
<reference evidence="1" key="1">
    <citation type="journal article" date="2021" name="Proc. Natl. Acad. Sci. U.S.A.">
        <title>A Catalog of Tens of Thousands of Viruses from Human Metagenomes Reveals Hidden Associations with Chronic Diseases.</title>
        <authorList>
            <person name="Tisza M.J."/>
            <person name="Buck C.B."/>
        </authorList>
    </citation>
    <scope>NUCLEOTIDE SEQUENCE</scope>
    <source>
        <strain evidence="1">CtRuT6</strain>
    </source>
</reference>
<dbReference type="EMBL" id="BK015049">
    <property type="protein sequence ID" value="DAD88884.1"/>
    <property type="molecule type" value="Genomic_DNA"/>
</dbReference>